<dbReference type="PROSITE" id="PS50089">
    <property type="entry name" value="ZF_RING_2"/>
    <property type="match status" value="1"/>
</dbReference>
<feature type="compositionally biased region" description="Low complexity" evidence="5">
    <location>
        <begin position="74"/>
        <end position="90"/>
    </location>
</feature>
<accession>A0ABD0JUH4</accession>
<keyword evidence="8" id="KW-1185">Reference proteome</keyword>
<sequence length="439" mass="47484">NRLSNTRSTSNSQRPSLSEYSPLGRHGGSNGAAQNRGRGPFSRPALAHNKTNSKTKNSDDSSKNAEKTVPLCPVSTETSSSHSNVSTDSEVQGDSTPDPQPLSSSGVQETGDDDSVTLGRSTPLGRSTRSGSARPMSTSRDAALARQLLQDDMQAMMSADEELARQLQEELNGVPSPPNVLFNPLRPLGFRESREDSPETSSPEAHSPPPFPMPMPRGRHYPGRPMFARGEEMRRRRGRPGGGMQVLMRAPGQGAVGLARAGGGEGGAGMRLLMGGLRRRGQRPTDSPDDDGANLPQGEFDPDERLLAGGHPEDFLSIMHDPSLMLLMLLLRAPDTLNEGGGLWELAERLGEVRRRGITEEEINQLPTHKFKSESAKVEFGAAAAEANAVQCQICLVDFEVGDSLRSIPCKHDFHKGCIDEWLKRNATCPICRQEIKPS</sequence>
<dbReference type="PANTHER" id="PTHR45931">
    <property type="entry name" value="SI:CH211-59O9.10"/>
    <property type="match status" value="1"/>
</dbReference>
<organism evidence="7 8">
    <name type="scientific">Batillaria attramentaria</name>
    <dbReference type="NCBI Taxonomy" id="370345"/>
    <lineage>
        <taxon>Eukaryota</taxon>
        <taxon>Metazoa</taxon>
        <taxon>Spiralia</taxon>
        <taxon>Lophotrochozoa</taxon>
        <taxon>Mollusca</taxon>
        <taxon>Gastropoda</taxon>
        <taxon>Caenogastropoda</taxon>
        <taxon>Sorbeoconcha</taxon>
        <taxon>Cerithioidea</taxon>
        <taxon>Batillariidae</taxon>
        <taxon>Batillaria</taxon>
    </lineage>
</organism>
<evidence type="ECO:0000256" key="1">
    <source>
        <dbReference type="ARBA" id="ARBA00022723"/>
    </source>
</evidence>
<keyword evidence="3" id="KW-0862">Zinc</keyword>
<feature type="non-terminal residue" evidence="7">
    <location>
        <position position="1"/>
    </location>
</feature>
<evidence type="ECO:0000313" key="8">
    <source>
        <dbReference type="Proteomes" id="UP001519460"/>
    </source>
</evidence>
<dbReference type="Pfam" id="PF13639">
    <property type="entry name" value="zf-RING_2"/>
    <property type="match status" value="1"/>
</dbReference>
<feature type="compositionally biased region" description="Polar residues" evidence="5">
    <location>
        <begin position="118"/>
        <end position="140"/>
    </location>
</feature>
<dbReference type="InterPro" id="IPR051834">
    <property type="entry name" value="RING_finger_E3_ligase"/>
</dbReference>
<dbReference type="AlphaFoldDB" id="A0ABD0JUH4"/>
<dbReference type="PANTHER" id="PTHR45931:SF3">
    <property type="entry name" value="RING ZINC FINGER-CONTAINING PROTEIN"/>
    <property type="match status" value="1"/>
</dbReference>
<feature type="region of interest" description="Disordered" evidence="5">
    <location>
        <begin position="1"/>
        <end position="155"/>
    </location>
</feature>
<evidence type="ECO:0000256" key="3">
    <source>
        <dbReference type="ARBA" id="ARBA00022833"/>
    </source>
</evidence>
<dbReference type="GO" id="GO:0008270">
    <property type="term" value="F:zinc ion binding"/>
    <property type="evidence" value="ECO:0007669"/>
    <property type="project" value="UniProtKB-KW"/>
</dbReference>
<dbReference type="SUPFAM" id="SSF57850">
    <property type="entry name" value="RING/U-box"/>
    <property type="match status" value="1"/>
</dbReference>
<reference evidence="7 8" key="1">
    <citation type="journal article" date="2023" name="Sci. Data">
        <title>Genome assembly of the Korean intertidal mud-creeper Batillaria attramentaria.</title>
        <authorList>
            <person name="Patra A.K."/>
            <person name="Ho P.T."/>
            <person name="Jun S."/>
            <person name="Lee S.J."/>
            <person name="Kim Y."/>
            <person name="Won Y.J."/>
        </authorList>
    </citation>
    <scope>NUCLEOTIDE SEQUENCE [LARGE SCALE GENOMIC DNA]</scope>
    <source>
        <strain evidence="7">Wonlab-2016</strain>
    </source>
</reference>
<dbReference type="EMBL" id="JACVVK020000325">
    <property type="protein sequence ID" value="KAK7478456.1"/>
    <property type="molecule type" value="Genomic_DNA"/>
</dbReference>
<dbReference type="Proteomes" id="UP001519460">
    <property type="component" value="Unassembled WGS sequence"/>
</dbReference>
<evidence type="ECO:0000256" key="4">
    <source>
        <dbReference type="PROSITE-ProRule" id="PRU00175"/>
    </source>
</evidence>
<feature type="domain" description="RING-type" evidence="6">
    <location>
        <begin position="392"/>
        <end position="433"/>
    </location>
</feature>
<dbReference type="FunFam" id="3.30.40.10:FF:000388">
    <property type="entry name" value="Putative RING zinc finger domain superfamily protein"/>
    <property type="match status" value="1"/>
</dbReference>
<evidence type="ECO:0000313" key="7">
    <source>
        <dbReference type="EMBL" id="KAK7478456.1"/>
    </source>
</evidence>
<feature type="region of interest" description="Disordered" evidence="5">
    <location>
        <begin position="172"/>
        <end position="218"/>
    </location>
</feature>
<keyword evidence="1" id="KW-0479">Metal-binding</keyword>
<feature type="compositionally biased region" description="Low complexity" evidence="5">
    <location>
        <begin position="1"/>
        <end position="16"/>
    </location>
</feature>
<comment type="caution">
    <text evidence="7">The sequence shown here is derived from an EMBL/GenBank/DDBJ whole genome shotgun (WGS) entry which is preliminary data.</text>
</comment>
<protein>
    <recommendedName>
        <fullName evidence="6">RING-type domain-containing protein</fullName>
    </recommendedName>
</protein>
<evidence type="ECO:0000259" key="6">
    <source>
        <dbReference type="PROSITE" id="PS50089"/>
    </source>
</evidence>
<keyword evidence="2 4" id="KW-0863">Zinc-finger</keyword>
<proteinExistence type="predicted"/>
<feature type="compositionally biased region" description="Polar residues" evidence="5">
    <location>
        <begin position="92"/>
        <end position="108"/>
    </location>
</feature>
<feature type="compositionally biased region" description="Pro residues" evidence="5">
    <location>
        <begin position="206"/>
        <end position="215"/>
    </location>
</feature>
<dbReference type="InterPro" id="IPR013083">
    <property type="entry name" value="Znf_RING/FYVE/PHD"/>
</dbReference>
<feature type="region of interest" description="Disordered" evidence="5">
    <location>
        <begin position="279"/>
        <end position="307"/>
    </location>
</feature>
<dbReference type="SMART" id="SM00184">
    <property type="entry name" value="RING"/>
    <property type="match status" value="1"/>
</dbReference>
<dbReference type="Gene3D" id="3.30.40.10">
    <property type="entry name" value="Zinc/RING finger domain, C3HC4 (zinc finger)"/>
    <property type="match status" value="1"/>
</dbReference>
<evidence type="ECO:0000256" key="5">
    <source>
        <dbReference type="SAM" id="MobiDB-lite"/>
    </source>
</evidence>
<name>A0ABD0JUH4_9CAEN</name>
<feature type="compositionally biased region" description="Basic and acidic residues" evidence="5">
    <location>
        <begin position="56"/>
        <end position="66"/>
    </location>
</feature>
<gene>
    <name evidence="7" type="ORF">BaRGS_00030302</name>
</gene>
<evidence type="ECO:0000256" key="2">
    <source>
        <dbReference type="ARBA" id="ARBA00022771"/>
    </source>
</evidence>
<dbReference type="InterPro" id="IPR001841">
    <property type="entry name" value="Znf_RING"/>
</dbReference>